<keyword evidence="2" id="KW-0812">Transmembrane</keyword>
<dbReference type="InterPro" id="IPR036890">
    <property type="entry name" value="HATPase_C_sf"/>
</dbReference>
<feature type="transmembrane region" description="Helical" evidence="2">
    <location>
        <begin position="235"/>
        <end position="258"/>
    </location>
</feature>
<keyword evidence="4" id="KW-0808">Transferase</keyword>
<reference evidence="4 5" key="1">
    <citation type="submission" date="2020-09" db="EMBL/GenBank/DDBJ databases">
        <title>Echinicola sp. CAU 1574 isolated from sand of Sido Beach.</title>
        <authorList>
            <person name="Kim W."/>
        </authorList>
    </citation>
    <scope>NUCLEOTIDE SEQUENCE [LARGE SCALE GENOMIC DNA]</scope>
    <source>
        <strain evidence="4 5">CAU 1574</strain>
    </source>
</reference>
<evidence type="ECO:0000256" key="2">
    <source>
        <dbReference type="SAM" id="Phobius"/>
    </source>
</evidence>
<evidence type="ECO:0000259" key="3">
    <source>
        <dbReference type="Pfam" id="PF06580"/>
    </source>
</evidence>
<gene>
    <name evidence="4" type="ORF">IFO69_17485</name>
</gene>
<feature type="transmembrane region" description="Helical" evidence="2">
    <location>
        <begin position="144"/>
        <end position="164"/>
    </location>
</feature>
<keyword evidence="5" id="KW-1185">Reference proteome</keyword>
<feature type="transmembrane region" description="Helical" evidence="2">
    <location>
        <begin position="114"/>
        <end position="132"/>
    </location>
</feature>
<dbReference type="Proteomes" id="UP000647133">
    <property type="component" value="Unassembled WGS sequence"/>
</dbReference>
<feature type="transmembrane region" description="Helical" evidence="2">
    <location>
        <begin position="79"/>
        <end position="102"/>
    </location>
</feature>
<feature type="transmembrane region" description="Helical" evidence="2">
    <location>
        <begin position="209"/>
        <end position="229"/>
    </location>
</feature>
<dbReference type="PANTHER" id="PTHR34220:SF7">
    <property type="entry name" value="SENSOR HISTIDINE KINASE YPDA"/>
    <property type="match status" value="1"/>
</dbReference>
<dbReference type="InterPro" id="IPR050640">
    <property type="entry name" value="Bact_2-comp_sensor_kinase"/>
</dbReference>
<feature type="transmembrane region" description="Helical" evidence="2">
    <location>
        <begin position="49"/>
        <end position="67"/>
    </location>
</feature>
<feature type="domain" description="Signal transduction histidine kinase internal region" evidence="3">
    <location>
        <begin position="281"/>
        <end position="358"/>
    </location>
</feature>
<dbReference type="EMBL" id="JACYTQ010000007">
    <property type="protein sequence ID" value="MBD8490549.1"/>
    <property type="molecule type" value="Genomic_DNA"/>
</dbReference>
<evidence type="ECO:0000256" key="1">
    <source>
        <dbReference type="SAM" id="Coils"/>
    </source>
</evidence>
<accession>A0ABR9ASF2</accession>
<protein>
    <submittedName>
        <fullName evidence="4">Histidine kinase</fullName>
    </submittedName>
</protein>
<evidence type="ECO:0000313" key="5">
    <source>
        <dbReference type="Proteomes" id="UP000647133"/>
    </source>
</evidence>
<dbReference type="GO" id="GO:0016301">
    <property type="term" value="F:kinase activity"/>
    <property type="evidence" value="ECO:0007669"/>
    <property type="project" value="UniProtKB-KW"/>
</dbReference>
<name>A0ABR9ASF2_9BACT</name>
<evidence type="ECO:0000313" key="4">
    <source>
        <dbReference type="EMBL" id="MBD8490549.1"/>
    </source>
</evidence>
<feature type="coiled-coil region" evidence="1">
    <location>
        <begin position="258"/>
        <end position="288"/>
    </location>
</feature>
<keyword evidence="2" id="KW-0472">Membrane</keyword>
<sequence>MKEKPLHFRKIELWLVSITFFLIILSNILGGKIGISNLGHNNDQMARYFAYIFMPSFMFVAFYLMHMKIIPLFQKEKKVWKLIVFGLVSFFVTWFLVGIFYVGSDLGNSPFVPFYFSGVALYAGYFIIASFLKNLILNRKEPSYLTYNILRLATAYTFLVIFLFKFHHYFHFLISIIYLFIIPALIFIFLYNYFLVYRNREIGKKKLSLFYFWLLPILMLITFVIIAGISDAEEVIVVGLVSVAALMLIVNPASNAIFKKYQEHIETLDTLNVQLEEKTTDLKQLRNQINPHFLFNALNTIYGISLQENAEKTSESVQKLGDMMRFMLHENTQEAIPLNREIDYLINYVDLQTLRIQEQENIDILFSRKEEHCKGNIAPMLLIPFIENAFKHGISLQKKSWVKINLRCLEGSLHLDINNSIHRKSGEDPENVPSGIGLNNVRQRLNLLYPNCHELVIRENDLEYFVHLSIQLNKS</sequence>
<keyword evidence="2" id="KW-1133">Transmembrane helix</keyword>
<dbReference type="Pfam" id="PF06580">
    <property type="entry name" value="His_kinase"/>
    <property type="match status" value="1"/>
</dbReference>
<keyword evidence="1" id="KW-0175">Coiled coil</keyword>
<dbReference type="Gene3D" id="3.30.565.10">
    <property type="entry name" value="Histidine kinase-like ATPase, C-terminal domain"/>
    <property type="match status" value="1"/>
</dbReference>
<dbReference type="RefSeq" id="WP_192011423.1">
    <property type="nucleotide sequence ID" value="NZ_JACYTQ010000007.1"/>
</dbReference>
<dbReference type="InterPro" id="IPR010559">
    <property type="entry name" value="Sig_transdc_His_kin_internal"/>
</dbReference>
<dbReference type="PANTHER" id="PTHR34220">
    <property type="entry name" value="SENSOR HISTIDINE KINASE YPDA"/>
    <property type="match status" value="1"/>
</dbReference>
<feature type="transmembrane region" description="Helical" evidence="2">
    <location>
        <begin position="12"/>
        <end position="29"/>
    </location>
</feature>
<organism evidence="4 5">
    <name type="scientific">Echinicola arenosa</name>
    <dbReference type="NCBI Taxonomy" id="2774144"/>
    <lineage>
        <taxon>Bacteria</taxon>
        <taxon>Pseudomonadati</taxon>
        <taxon>Bacteroidota</taxon>
        <taxon>Cytophagia</taxon>
        <taxon>Cytophagales</taxon>
        <taxon>Cyclobacteriaceae</taxon>
        <taxon>Echinicola</taxon>
    </lineage>
</organism>
<proteinExistence type="predicted"/>
<keyword evidence="4" id="KW-0418">Kinase</keyword>
<feature type="transmembrane region" description="Helical" evidence="2">
    <location>
        <begin position="170"/>
        <end position="197"/>
    </location>
</feature>
<comment type="caution">
    <text evidence="4">The sequence shown here is derived from an EMBL/GenBank/DDBJ whole genome shotgun (WGS) entry which is preliminary data.</text>
</comment>